<gene>
    <name evidence="1" type="ORF">QH948_00430</name>
</gene>
<dbReference type="SUPFAM" id="SSF51445">
    <property type="entry name" value="(Trans)glycosidases"/>
    <property type="match status" value="1"/>
</dbReference>
<dbReference type="InterPro" id="IPR013785">
    <property type="entry name" value="Aldolase_TIM"/>
</dbReference>
<dbReference type="Proteomes" id="UP001244136">
    <property type="component" value="Chromosome"/>
</dbReference>
<evidence type="ECO:0000313" key="1">
    <source>
        <dbReference type="EMBL" id="WGT47287.1"/>
    </source>
</evidence>
<dbReference type="InterPro" id="IPR017853">
    <property type="entry name" value="GH"/>
</dbReference>
<proteinExistence type="predicted"/>
<dbReference type="Gene3D" id="3.20.20.70">
    <property type="entry name" value="Aldolase class I"/>
    <property type="match status" value="1"/>
</dbReference>
<reference evidence="1 2" key="1">
    <citation type="journal article" date="2008" name="Int. J. Syst. Evol. Microbiol.">
        <title>Tessaracoccus flavescens sp. nov., isolated from marine sediment.</title>
        <authorList>
            <person name="Lee D.W."/>
            <person name="Lee S.D."/>
        </authorList>
    </citation>
    <scope>NUCLEOTIDE SEQUENCE [LARGE SCALE GENOMIC DNA]</scope>
    <source>
        <strain evidence="1 2">T21</strain>
    </source>
</reference>
<evidence type="ECO:0000313" key="2">
    <source>
        <dbReference type="Proteomes" id="UP001244136"/>
    </source>
</evidence>
<organism evidence="1 2">
    <name type="scientific">Tessaracoccus lacteus</name>
    <dbReference type="NCBI Taxonomy" id="3041766"/>
    <lineage>
        <taxon>Bacteria</taxon>
        <taxon>Bacillati</taxon>
        <taxon>Actinomycetota</taxon>
        <taxon>Actinomycetes</taxon>
        <taxon>Propionibacteriales</taxon>
        <taxon>Propionibacteriaceae</taxon>
        <taxon>Tessaracoccus</taxon>
    </lineage>
</organism>
<evidence type="ECO:0008006" key="3">
    <source>
        <dbReference type="Google" id="ProtNLM"/>
    </source>
</evidence>
<dbReference type="EMBL" id="CP123967">
    <property type="protein sequence ID" value="WGT47287.1"/>
    <property type="molecule type" value="Genomic_DNA"/>
</dbReference>
<name>A0ABY8PYM8_9ACTN</name>
<dbReference type="RefSeq" id="WP_281145020.1">
    <property type="nucleotide sequence ID" value="NZ_CP123967.1"/>
</dbReference>
<accession>A0ABY8PYM8</accession>
<keyword evidence="2" id="KW-1185">Reference proteome</keyword>
<protein>
    <recommendedName>
        <fullName evidence="3">Alpha-galactosidase</fullName>
    </recommendedName>
</protein>
<sequence length="537" mass="57667">MPSLTVPTPDLVRVQSGPRDAWRAPAAAGVAVDLIPTADGGLAVRLATAGTPLSRVHLRWRRALPADALILGDAWERTYGDTCWQPLRPDVAHPWMVLVHSPAAGSTWGAGVDVRAGSFAFWTVDDGGVSLWLDVRAGSAAVFLGDRQLTAAVVRFVDGGDPFTVQGALAAALCRDPRPTGPLVGANNWYYAYGRGFDADAVVRDARTIADLVGDHPVRPFGVVDDGWSIDGTADGLPASGGPWDVGRPGEFPDMAEVAARIAAEGVRPGIWFRPLQHRWRPEAGGLRPWEGGWALDPSHPATLERVAADVRRIRDWGYDLIKHDFSTFEALGQWGPTMGPRPIADGVHVHDRTRTTAEVLVDFYRVIRGAAGDDGVVLGCNVVGHLAAGLVESQRTGDDTSGLVWERTRRVGVNTLAFRLAQHGRFFAVDADCVPSTPATDWGKNRQFLDLIARSGTVLFVSVDPATRTQRVDADLAVALRLALDGGAPGGVRPLDWLHTATPSRWEACDRTVHYDWLADDGADPFDATESAAPSE</sequence>